<evidence type="ECO:0000313" key="2">
    <source>
        <dbReference type="EMBL" id="ADU48166.1"/>
    </source>
</evidence>
<evidence type="ECO:0000256" key="1">
    <source>
        <dbReference type="SAM" id="SignalP"/>
    </source>
</evidence>
<accession>E6S9H0</accession>
<evidence type="ECO:0000313" key="3">
    <source>
        <dbReference type="Proteomes" id="UP000008914"/>
    </source>
</evidence>
<dbReference type="Proteomes" id="UP000008914">
    <property type="component" value="Chromosome"/>
</dbReference>
<organism evidence="2 3">
    <name type="scientific">Intrasporangium calvum (strain ATCC 23552 / DSM 43043 / JCM 3097 / NBRC 12989 / NCIMB 10167 / NRRL B-3866 / 7 KIP)</name>
    <dbReference type="NCBI Taxonomy" id="710696"/>
    <lineage>
        <taxon>Bacteria</taxon>
        <taxon>Bacillati</taxon>
        <taxon>Actinomycetota</taxon>
        <taxon>Actinomycetes</taxon>
        <taxon>Micrococcales</taxon>
        <taxon>Intrasporangiaceae</taxon>
        <taxon>Intrasporangium</taxon>
    </lineage>
</organism>
<dbReference type="STRING" id="710696.Intca_1653"/>
<dbReference type="RefSeq" id="WP_013492481.1">
    <property type="nucleotide sequence ID" value="NC_014830.1"/>
</dbReference>
<dbReference type="eggNOG" id="ENOG5032QYN">
    <property type="taxonomic scope" value="Bacteria"/>
</dbReference>
<dbReference type="OrthoDB" id="3731377at2"/>
<keyword evidence="3" id="KW-1185">Reference proteome</keyword>
<reference evidence="2 3" key="1">
    <citation type="journal article" date="2010" name="Stand. Genomic Sci.">
        <title>Complete genome sequence of Intrasporangium calvum type strain (7 KIP).</title>
        <authorList>
            <person name="Del Rio T.G."/>
            <person name="Chertkov O."/>
            <person name="Yasawong M."/>
            <person name="Lucas S."/>
            <person name="Deshpande S."/>
            <person name="Cheng J.F."/>
            <person name="Detter C."/>
            <person name="Tapia R."/>
            <person name="Han C."/>
            <person name="Goodwin L."/>
            <person name="Pitluck S."/>
            <person name="Liolios K."/>
            <person name="Ivanova N."/>
            <person name="Mavromatis K."/>
            <person name="Pati A."/>
            <person name="Chen A."/>
            <person name="Palaniappan K."/>
            <person name="Land M."/>
            <person name="Hauser L."/>
            <person name="Chang Y.J."/>
            <person name="Jeffries C.D."/>
            <person name="Rohde M."/>
            <person name="Pukall R."/>
            <person name="Sikorski J."/>
            <person name="Goker M."/>
            <person name="Woyke T."/>
            <person name="Bristow J."/>
            <person name="Eisen J.A."/>
            <person name="Markowitz V."/>
            <person name="Hugenholtz P."/>
            <person name="Kyrpides N.C."/>
            <person name="Klenk H.P."/>
            <person name="Lapidus A."/>
        </authorList>
    </citation>
    <scope>NUCLEOTIDE SEQUENCE [LARGE SCALE GENOMIC DNA]</scope>
    <source>
        <strain evidence="3">ATCC 23552 / DSM 43043 / JCM 3097 / NBRC 12989 / 7 KIP</strain>
    </source>
</reference>
<protein>
    <submittedName>
        <fullName evidence="2">Uncharacterized protein</fullName>
    </submittedName>
</protein>
<dbReference type="EMBL" id="CP002343">
    <property type="protein sequence ID" value="ADU48166.1"/>
    <property type="molecule type" value="Genomic_DNA"/>
</dbReference>
<dbReference type="AlphaFoldDB" id="E6S9H0"/>
<dbReference type="HOGENOM" id="CLU_731125_0_0_11"/>
<gene>
    <name evidence="2" type="ordered locus">Intca_1653</name>
</gene>
<dbReference type="PROSITE" id="PS51257">
    <property type="entry name" value="PROKAR_LIPOPROTEIN"/>
    <property type="match status" value="1"/>
</dbReference>
<sequence length="391" mass="40232">MVLSGGRRSRRSATPIRAVLLALFVASLGGSCQVQANPPSGPGTDPALLGPPLAWTEVVLPDRARPVTLATAQDGIVIGGVAPVRPEPRLFRTAGGPLTEVPVEPHSPYAFVARWLSIAVHDGQVLALGGARGGAHANVRWTVWRGQLRSAPRLVEQPQPFGVFGGWGAGDLTGVAFAGNEPVIAGAWASDRAGNDVSLWRVAGDRWARQDSTGTPLGSSPDVLNGARFVTSTGDGLALAGSVTDLGGGAIVSVPALWTAPGADGPWTLVRLPASQRIAEAHAARCDDAGCLVVGADGDSLAAWEVRGPTVTRLDVPRLVLAEHASVPAPVVIGDRTYVALPGVLLEGTDGGWHRRPGPEGVPVAAAATSDGLYLVTTEPQDGSHLWTGRP</sequence>
<keyword evidence="1" id="KW-0732">Signal</keyword>
<dbReference type="KEGG" id="ica:Intca_1653"/>
<proteinExistence type="predicted"/>
<name>E6S9H0_INTC7</name>
<feature type="chain" id="PRO_5003208930" evidence="1">
    <location>
        <begin position="37"/>
        <end position="391"/>
    </location>
</feature>
<feature type="signal peptide" evidence="1">
    <location>
        <begin position="1"/>
        <end position="36"/>
    </location>
</feature>